<organism evidence="1 2">
    <name type="scientific">Calidithermus roseus</name>
    <dbReference type="NCBI Taxonomy" id="1644118"/>
    <lineage>
        <taxon>Bacteria</taxon>
        <taxon>Thermotogati</taxon>
        <taxon>Deinococcota</taxon>
        <taxon>Deinococci</taxon>
        <taxon>Thermales</taxon>
        <taxon>Thermaceae</taxon>
        <taxon>Calidithermus</taxon>
    </lineage>
</organism>
<keyword evidence="2" id="KW-1185">Reference proteome</keyword>
<protein>
    <submittedName>
        <fullName evidence="1">Uncharacterized protein</fullName>
    </submittedName>
</protein>
<evidence type="ECO:0000313" key="1">
    <source>
        <dbReference type="EMBL" id="RIH84099.1"/>
    </source>
</evidence>
<name>A0A399EM16_9DEIN</name>
<dbReference type="AlphaFoldDB" id="A0A399EM16"/>
<comment type="caution">
    <text evidence="1">The sequence shown here is derived from an EMBL/GenBank/DDBJ whole genome shotgun (WGS) entry which is preliminary data.</text>
</comment>
<evidence type="ECO:0000313" key="2">
    <source>
        <dbReference type="Proteomes" id="UP000265341"/>
    </source>
</evidence>
<reference evidence="1 2" key="1">
    <citation type="submission" date="2018-08" db="EMBL/GenBank/DDBJ databases">
        <title>Meiothermus roseus NBRC 110900 genome sequencing project.</title>
        <authorList>
            <person name="Da Costa M.S."/>
            <person name="Albuquerque L."/>
            <person name="Raposo P."/>
            <person name="Froufe H.J.C."/>
            <person name="Barroso C.S."/>
            <person name="Egas C."/>
        </authorList>
    </citation>
    <scope>NUCLEOTIDE SEQUENCE [LARGE SCALE GENOMIC DNA]</scope>
    <source>
        <strain evidence="1 2">NBRC 110900</strain>
    </source>
</reference>
<gene>
    <name evidence="1" type="ORF">Mrose_02775</name>
</gene>
<dbReference type="EMBL" id="QWLA01000063">
    <property type="protein sequence ID" value="RIH84099.1"/>
    <property type="molecule type" value="Genomic_DNA"/>
</dbReference>
<proteinExistence type="predicted"/>
<sequence>MEKPAKTYEAPKLVPKYEPPVLLDLEQFVTVAGSCSTGGGSCSGSGYTPGGG</sequence>
<dbReference type="Proteomes" id="UP000265341">
    <property type="component" value="Unassembled WGS sequence"/>
</dbReference>
<accession>A0A399EM16</accession>